<dbReference type="PROSITE" id="PS50125">
    <property type="entry name" value="GUANYLATE_CYCLASE_2"/>
    <property type="match status" value="1"/>
</dbReference>
<feature type="domain" description="Guanylate cyclase" evidence="1">
    <location>
        <begin position="311"/>
        <end position="429"/>
    </location>
</feature>
<dbReference type="InterPro" id="IPR029787">
    <property type="entry name" value="Nucleotide_cyclase"/>
</dbReference>
<dbReference type="CDD" id="cd07302">
    <property type="entry name" value="CHD"/>
    <property type="match status" value="1"/>
</dbReference>
<dbReference type="SMART" id="SM00044">
    <property type="entry name" value="CYCc"/>
    <property type="match status" value="1"/>
</dbReference>
<dbReference type="InterPro" id="IPR001054">
    <property type="entry name" value="A/G_cyclase"/>
</dbReference>
<organism evidence="2 3">
    <name type="scientific">Microvirga splendida</name>
    <dbReference type="NCBI Taxonomy" id="2795727"/>
    <lineage>
        <taxon>Bacteria</taxon>
        <taxon>Pseudomonadati</taxon>
        <taxon>Pseudomonadota</taxon>
        <taxon>Alphaproteobacteria</taxon>
        <taxon>Hyphomicrobiales</taxon>
        <taxon>Methylobacteriaceae</taxon>
        <taxon>Microvirga</taxon>
    </lineage>
</organism>
<dbReference type="Pfam" id="PF19363">
    <property type="entry name" value="DUF5939"/>
    <property type="match status" value="1"/>
</dbReference>
<dbReference type="PANTHER" id="PTHR43081:SF19">
    <property type="entry name" value="PH-SENSITIVE ADENYLATE CYCLASE RV1264"/>
    <property type="match status" value="1"/>
</dbReference>
<evidence type="ECO:0000313" key="2">
    <source>
        <dbReference type="EMBL" id="MBJ6128568.1"/>
    </source>
</evidence>
<dbReference type="Proteomes" id="UP000620670">
    <property type="component" value="Unassembled WGS sequence"/>
</dbReference>
<comment type="caution">
    <text evidence="2">The sequence shown here is derived from an EMBL/GenBank/DDBJ whole genome shotgun (WGS) entry which is preliminary data.</text>
</comment>
<dbReference type="RefSeq" id="WP_199051838.1">
    <property type="nucleotide sequence ID" value="NZ_JAELXT010000061.1"/>
</dbReference>
<accession>A0ABS0Y9G7</accession>
<keyword evidence="3" id="KW-1185">Reference proteome</keyword>
<name>A0ABS0Y9G7_9HYPH</name>
<sequence length="485" mass="53178">MEAVVHEQALDERLAALEAARAWSPRVISKLESHIRSADDAALFRINPIRFATEKNIAEAEAVDLFLHGAFLGLFEMDWLLLCSACSCVVESFHSLKGVRSQFHCGMCRADLEAALDDYIAVTFTVSPQIRSIAFHKPEDLPARDFAFAYKLTDEGLLPDGTPFVKALQGWTSAISYLPPGTTRLELAVQEGLLHAWSPDSDAGFDFRVGGAPAISSQTVHIHFLGNRCEPSEGTVAPGRLAFEIENATGQQGFIAISAIPAEALPILEIPRLEFVTHLSGSRLLATQTFRDLFRSEAIRAVEGIGVRDITLLFTDLKGSTDLYNRIGDLNALSLVQQHFELLREVTVQHGGAIIKTIGDAVMAAFTEPTDAVRASLAMLQNMEVFNRRTPNREVILKIGLHRGAAIAVTLNERLDYFGQTVNIAARVQSLSDANEICLTSEVLNAPGVKDILASYAMEQERVQLKGIHQQIPVFRIHFADIPAL</sequence>
<dbReference type="Pfam" id="PF00211">
    <property type="entry name" value="Guanylate_cyc"/>
    <property type="match status" value="1"/>
</dbReference>
<evidence type="ECO:0000259" key="1">
    <source>
        <dbReference type="PROSITE" id="PS50125"/>
    </source>
</evidence>
<dbReference type="EMBL" id="JAELXT010000061">
    <property type="protein sequence ID" value="MBJ6128568.1"/>
    <property type="molecule type" value="Genomic_DNA"/>
</dbReference>
<dbReference type="PANTHER" id="PTHR43081">
    <property type="entry name" value="ADENYLATE CYCLASE, TERMINAL-DIFFERENTIATION SPECIFIC-RELATED"/>
    <property type="match status" value="1"/>
</dbReference>
<gene>
    <name evidence="2" type="ORF">JAO75_24585</name>
</gene>
<protein>
    <submittedName>
        <fullName evidence="2">Adenylate/guanylate cyclase domain-containing protein</fullName>
    </submittedName>
</protein>
<reference evidence="3" key="1">
    <citation type="submission" date="2020-12" db="EMBL/GenBank/DDBJ databases">
        <title>Hymenobacter sp.</title>
        <authorList>
            <person name="Kim M.K."/>
        </authorList>
    </citation>
    <scope>NUCLEOTIDE SEQUENCE [LARGE SCALE GENOMIC DNA]</scope>
    <source>
        <strain evidence="3">BT325</strain>
    </source>
</reference>
<dbReference type="InterPro" id="IPR045983">
    <property type="entry name" value="GUC-dom-containing_N"/>
</dbReference>
<dbReference type="SUPFAM" id="SSF55073">
    <property type="entry name" value="Nucleotide cyclase"/>
    <property type="match status" value="1"/>
</dbReference>
<evidence type="ECO:0000313" key="3">
    <source>
        <dbReference type="Proteomes" id="UP000620670"/>
    </source>
</evidence>
<dbReference type="InterPro" id="IPR050697">
    <property type="entry name" value="Adenylyl/Guanylyl_Cyclase_3/4"/>
</dbReference>
<proteinExistence type="predicted"/>
<dbReference type="Gene3D" id="3.30.70.1230">
    <property type="entry name" value="Nucleotide cyclase"/>
    <property type="match status" value="1"/>
</dbReference>